<evidence type="ECO:0000313" key="9">
    <source>
        <dbReference type="EMBL" id="KFG89918.1"/>
    </source>
</evidence>
<keyword evidence="4 7" id="KW-0812">Transmembrane</keyword>
<feature type="transmembrane region" description="Helical" evidence="7">
    <location>
        <begin position="219"/>
        <end position="238"/>
    </location>
</feature>
<keyword evidence="3" id="KW-1003">Cell membrane</keyword>
<organism evidence="9 10">
    <name type="scientific">Sphingobium herbicidovorans (strain ATCC 700291 / DSM 11019 / CCUG 56400 / KCTC 2939 / LMG 18315 / NBRC 16415 / MH)</name>
    <name type="common">Sphingomonas herbicidovorans</name>
    <dbReference type="NCBI Taxonomy" id="1219045"/>
    <lineage>
        <taxon>Bacteria</taxon>
        <taxon>Pseudomonadati</taxon>
        <taxon>Pseudomonadota</taxon>
        <taxon>Alphaproteobacteria</taxon>
        <taxon>Sphingomonadales</taxon>
        <taxon>Sphingomonadaceae</taxon>
        <taxon>Sphingobium</taxon>
    </lineage>
</organism>
<dbReference type="InterPro" id="IPR002656">
    <property type="entry name" value="Acyl_transf_3_dom"/>
</dbReference>
<feature type="transmembrane region" description="Helical" evidence="7">
    <location>
        <begin position="107"/>
        <end position="125"/>
    </location>
</feature>
<dbReference type="OrthoDB" id="6623990at2"/>
<dbReference type="RefSeq" id="WP_037466214.1">
    <property type="nucleotide sequence ID" value="NZ_BCZD01000032.1"/>
</dbReference>
<proteinExistence type="inferred from homology"/>
<sequence>MAKNSSIDLLKGALMLLVMAGHAMELAEARHLALWVGSGFRMPLMMGISGYLLNVTRVRSVGSAELLSRYGQRMLVPWTIAMLVYVIAGHWPISWTTPLDLLLRPPFHLWYVPVLFFLILVTRLLPFSPLVLLAMATPVSLAVMYNFGLGHGPVYGGLLAPDSRFLQYPIYFFFGMLLAERTFPKGALLPALLSAVFGFIWWSGLYVDGKELAYVPARLLMCLGLIALLPVLSGLGLHNAPIDAIGRDSLFFYLWHPLVMGSVMLTGIGPLATLALSILLLAVASRFAAQRPVAALLLGTDPARSRPMRAKTAPAIAG</sequence>
<gene>
    <name evidence="9" type="ORF">BV98_002333</name>
</gene>
<dbReference type="EMBL" id="JFZA02000020">
    <property type="protein sequence ID" value="KFG89918.1"/>
    <property type="molecule type" value="Genomic_DNA"/>
</dbReference>
<dbReference type="GO" id="GO:0016413">
    <property type="term" value="F:O-acetyltransferase activity"/>
    <property type="evidence" value="ECO:0007669"/>
    <property type="project" value="TreeGrafter"/>
</dbReference>
<reference evidence="9" key="1">
    <citation type="submission" date="2014-08" db="EMBL/GenBank/DDBJ databases">
        <title>Draft genome sequences of Sphingobium herbicidovorans.</title>
        <authorList>
            <person name="Gan H.M."/>
            <person name="Gan H.Y."/>
            <person name="Savka M.A."/>
        </authorList>
    </citation>
    <scope>NUCLEOTIDE SEQUENCE [LARGE SCALE GENOMIC DNA]</scope>
    <source>
        <strain evidence="9">NBRC 16415</strain>
    </source>
</reference>
<comment type="subcellular location">
    <subcellularLocation>
        <location evidence="1">Cell membrane</location>
        <topology evidence="1">Multi-pass membrane protein</topology>
    </subcellularLocation>
</comment>
<feature type="transmembrane region" description="Helical" evidence="7">
    <location>
        <begin position="130"/>
        <end position="148"/>
    </location>
</feature>
<dbReference type="PANTHER" id="PTHR40074:SF2">
    <property type="entry name" value="O-ACETYLTRANSFERASE WECH"/>
    <property type="match status" value="1"/>
</dbReference>
<evidence type="ECO:0000256" key="1">
    <source>
        <dbReference type="ARBA" id="ARBA00004651"/>
    </source>
</evidence>
<feature type="transmembrane region" description="Helical" evidence="7">
    <location>
        <begin position="75"/>
        <end position="95"/>
    </location>
</feature>
<evidence type="ECO:0000256" key="4">
    <source>
        <dbReference type="ARBA" id="ARBA00022692"/>
    </source>
</evidence>
<evidence type="ECO:0000256" key="7">
    <source>
        <dbReference type="SAM" id="Phobius"/>
    </source>
</evidence>
<dbReference type="Pfam" id="PF01757">
    <property type="entry name" value="Acyl_transf_3"/>
    <property type="match status" value="1"/>
</dbReference>
<comment type="similarity">
    <text evidence="2">Belongs to the acyltransferase 3 family.</text>
</comment>
<dbReference type="PATRIC" id="fig|1219045.3.peg.2369"/>
<evidence type="ECO:0000256" key="5">
    <source>
        <dbReference type="ARBA" id="ARBA00022989"/>
    </source>
</evidence>
<keyword evidence="5 7" id="KW-1133">Transmembrane helix</keyword>
<name>A0A086P950_SPHHM</name>
<accession>A0A086P950</accession>
<keyword evidence="10" id="KW-1185">Reference proteome</keyword>
<dbReference type="AlphaFoldDB" id="A0A086P950"/>
<protein>
    <submittedName>
        <fullName evidence="9">Acetyltransferase</fullName>
    </submittedName>
</protein>
<evidence type="ECO:0000256" key="2">
    <source>
        <dbReference type="ARBA" id="ARBA00007400"/>
    </source>
</evidence>
<comment type="caution">
    <text evidence="9">The sequence shown here is derived from an EMBL/GenBank/DDBJ whole genome shotgun (WGS) entry which is preliminary data.</text>
</comment>
<dbReference type="GO" id="GO:0005886">
    <property type="term" value="C:plasma membrane"/>
    <property type="evidence" value="ECO:0007669"/>
    <property type="project" value="UniProtKB-SubCell"/>
</dbReference>
<dbReference type="PANTHER" id="PTHR40074">
    <property type="entry name" value="O-ACETYLTRANSFERASE WECH"/>
    <property type="match status" value="1"/>
</dbReference>
<dbReference type="eggNOG" id="COG3594">
    <property type="taxonomic scope" value="Bacteria"/>
</dbReference>
<feature type="transmembrane region" description="Helical" evidence="7">
    <location>
        <begin position="187"/>
        <end position="207"/>
    </location>
</feature>
<evidence type="ECO:0000256" key="6">
    <source>
        <dbReference type="ARBA" id="ARBA00023136"/>
    </source>
</evidence>
<feature type="domain" description="Acyltransferase 3" evidence="8">
    <location>
        <begin position="5"/>
        <end position="282"/>
    </location>
</feature>
<keyword evidence="6 7" id="KW-0472">Membrane</keyword>
<dbReference type="Proteomes" id="UP000024284">
    <property type="component" value="Unassembled WGS sequence"/>
</dbReference>
<dbReference type="STRING" id="76947.GCA_002080435_01624"/>
<evidence type="ECO:0000256" key="3">
    <source>
        <dbReference type="ARBA" id="ARBA00022475"/>
    </source>
</evidence>
<evidence type="ECO:0000313" key="10">
    <source>
        <dbReference type="Proteomes" id="UP000024284"/>
    </source>
</evidence>
<feature type="transmembrane region" description="Helical" evidence="7">
    <location>
        <begin position="258"/>
        <end position="283"/>
    </location>
</feature>
<evidence type="ECO:0000259" key="8">
    <source>
        <dbReference type="Pfam" id="PF01757"/>
    </source>
</evidence>
<dbReference type="GO" id="GO:0009246">
    <property type="term" value="P:enterobacterial common antigen biosynthetic process"/>
    <property type="evidence" value="ECO:0007669"/>
    <property type="project" value="TreeGrafter"/>
</dbReference>
<feature type="transmembrane region" description="Helical" evidence="7">
    <location>
        <begin position="33"/>
        <end position="54"/>
    </location>
</feature>